<dbReference type="Gene3D" id="1.10.357.40">
    <property type="entry name" value="YbiA-like"/>
    <property type="match status" value="1"/>
</dbReference>
<protein>
    <submittedName>
        <fullName evidence="5">DUF1768 domain-containing protein</fullName>
    </submittedName>
</protein>
<dbReference type="Proteomes" id="UP000267003">
    <property type="component" value="Unassembled WGS sequence"/>
</dbReference>
<keyword evidence="6" id="KW-1185">Reference proteome</keyword>
<feature type="domain" description="NADAR" evidence="4">
    <location>
        <begin position="1"/>
        <end position="45"/>
    </location>
</feature>
<gene>
    <name evidence="5" type="ORF">D7W81_41110</name>
</gene>
<name>A0A3A8P3M5_9BACT</name>
<dbReference type="Pfam" id="PF08719">
    <property type="entry name" value="NADAR"/>
    <property type="match status" value="1"/>
</dbReference>
<evidence type="ECO:0000259" key="4">
    <source>
        <dbReference type="Pfam" id="PF08719"/>
    </source>
</evidence>
<reference evidence="6" key="1">
    <citation type="submission" date="2018-09" db="EMBL/GenBank/DDBJ databases">
        <authorList>
            <person name="Livingstone P.G."/>
            <person name="Whitworth D.E."/>
        </authorList>
    </citation>
    <scope>NUCLEOTIDE SEQUENCE [LARGE SCALE GENOMIC DNA]</scope>
    <source>
        <strain evidence="6">AB050A</strain>
    </source>
</reference>
<dbReference type="SUPFAM" id="SSF143990">
    <property type="entry name" value="YbiA-like"/>
    <property type="match status" value="1"/>
</dbReference>
<organism evidence="5 6">
    <name type="scientific">Corallococcus aberystwythensis</name>
    <dbReference type="NCBI Taxonomy" id="2316722"/>
    <lineage>
        <taxon>Bacteria</taxon>
        <taxon>Pseudomonadati</taxon>
        <taxon>Myxococcota</taxon>
        <taxon>Myxococcia</taxon>
        <taxon>Myxococcales</taxon>
        <taxon>Cystobacterineae</taxon>
        <taxon>Myxococcaceae</taxon>
        <taxon>Corallococcus</taxon>
    </lineage>
</organism>
<evidence type="ECO:0000313" key="5">
    <source>
        <dbReference type="EMBL" id="RKH50449.1"/>
    </source>
</evidence>
<dbReference type="InterPro" id="IPR037238">
    <property type="entry name" value="YbiA-like_sf"/>
</dbReference>
<dbReference type="EMBL" id="RAWK01000518">
    <property type="protein sequence ID" value="RKH50449.1"/>
    <property type="molecule type" value="Genomic_DNA"/>
</dbReference>
<comment type="catalytic activity">
    <reaction evidence="1">
        <text>5-amino-6-(5-phospho-D-ribosylamino)uracil + H2O = 5,6-diaminouracil + D-ribose 5-phosphate</text>
        <dbReference type="Rhea" id="RHEA:55020"/>
        <dbReference type="ChEBI" id="CHEBI:15377"/>
        <dbReference type="ChEBI" id="CHEBI:46252"/>
        <dbReference type="ChEBI" id="CHEBI:58453"/>
        <dbReference type="ChEBI" id="CHEBI:78346"/>
    </reaction>
</comment>
<sequence>MREALQATGDAKLVEHTENDDDWGDGGDGSGSNMLGRLLMELRDTAR</sequence>
<evidence type="ECO:0000256" key="2">
    <source>
        <dbReference type="ARBA" id="ARBA00000751"/>
    </source>
</evidence>
<dbReference type="RefSeq" id="WP_120560737.1">
    <property type="nucleotide sequence ID" value="NZ_RAWK01000518.1"/>
</dbReference>
<evidence type="ECO:0000256" key="1">
    <source>
        <dbReference type="ARBA" id="ARBA00000022"/>
    </source>
</evidence>
<proteinExistence type="predicted"/>
<comment type="caution">
    <text evidence="5">The sequence shown here is derived from an EMBL/GenBank/DDBJ whole genome shotgun (WGS) entry which is preliminary data.</text>
</comment>
<dbReference type="AlphaFoldDB" id="A0A3A8P3M5"/>
<accession>A0A3A8P3M5</accession>
<dbReference type="InterPro" id="IPR012816">
    <property type="entry name" value="NADAR"/>
</dbReference>
<evidence type="ECO:0000256" key="3">
    <source>
        <dbReference type="SAM" id="MobiDB-lite"/>
    </source>
</evidence>
<comment type="catalytic activity">
    <reaction evidence="2">
        <text>2,5-diamino-6-hydroxy-4-(5-phosphoribosylamino)-pyrimidine + H2O = 2,5,6-triamino-4-hydroxypyrimidine + D-ribose 5-phosphate</text>
        <dbReference type="Rhea" id="RHEA:23436"/>
        <dbReference type="ChEBI" id="CHEBI:15377"/>
        <dbReference type="ChEBI" id="CHEBI:58614"/>
        <dbReference type="ChEBI" id="CHEBI:78346"/>
        <dbReference type="ChEBI" id="CHEBI:137796"/>
    </reaction>
</comment>
<evidence type="ECO:0000313" key="6">
    <source>
        <dbReference type="Proteomes" id="UP000267003"/>
    </source>
</evidence>
<feature type="region of interest" description="Disordered" evidence="3">
    <location>
        <begin position="1"/>
        <end position="37"/>
    </location>
</feature>